<protein>
    <submittedName>
        <fullName evidence="8">MFS transporter</fullName>
    </submittedName>
</protein>
<dbReference type="PANTHER" id="PTHR43124">
    <property type="entry name" value="PURINE EFFLUX PUMP PBUE"/>
    <property type="match status" value="1"/>
</dbReference>
<dbReference type="RefSeq" id="WP_345532351.1">
    <property type="nucleotide sequence ID" value="NZ_BAABLD010000008.1"/>
</dbReference>
<evidence type="ECO:0000256" key="4">
    <source>
        <dbReference type="ARBA" id="ARBA00022989"/>
    </source>
</evidence>
<dbReference type="InterPro" id="IPR011701">
    <property type="entry name" value="MFS"/>
</dbReference>
<feature type="transmembrane region" description="Helical" evidence="6">
    <location>
        <begin position="142"/>
        <end position="166"/>
    </location>
</feature>
<feature type="transmembrane region" description="Helical" evidence="6">
    <location>
        <begin position="224"/>
        <end position="245"/>
    </location>
</feature>
<feature type="transmembrane region" description="Helical" evidence="6">
    <location>
        <begin position="314"/>
        <end position="335"/>
    </location>
</feature>
<gene>
    <name evidence="8" type="ORF">GCM10025770_15790</name>
</gene>
<proteinExistence type="predicted"/>
<evidence type="ECO:0000256" key="2">
    <source>
        <dbReference type="ARBA" id="ARBA00022475"/>
    </source>
</evidence>
<dbReference type="Gene3D" id="1.20.1250.20">
    <property type="entry name" value="MFS general substrate transporter like domains"/>
    <property type="match status" value="1"/>
</dbReference>
<accession>A0ABP9QKI1</accession>
<evidence type="ECO:0000256" key="1">
    <source>
        <dbReference type="ARBA" id="ARBA00004651"/>
    </source>
</evidence>
<organism evidence="8 9">
    <name type="scientific">Viridibacterium curvum</name>
    <dbReference type="NCBI Taxonomy" id="1101404"/>
    <lineage>
        <taxon>Bacteria</taxon>
        <taxon>Pseudomonadati</taxon>
        <taxon>Pseudomonadota</taxon>
        <taxon>Betaproteobacteria</taxon>
        <taxon>Rhodocyclales</taxon>
        <taxon>Rhodocyclaceae</taxon>
        <taxon>Viridibacterium</taxon>
    </lineage>
</organism>
<keyword evidence="2" id="KW-1003">Cell membrane</keyword>
<feature type="domain" description="Major facilitator superfamily (MFS) profile" evidence="7">
    <location>
        <begin position="18"/>
        <end position="405"/>
    </location>
</feature>
<feature type="transmembrane region" description="Helical" evidence="6">
    <location>
        <begin position="109"/>
        <end position="130"/>
    </location>
</feature>
<feature type="transmembrane region" description="Helical" evidence="6">
    <location>
        <begin position="172"/>
        <end position="192"/>
    </location>
</feature>
<name>A0ABP9QKI1_9RHOO</name>
<dbReference type="Pfam" id="PF07690">
    <property type="entry name" value="MFS_1"/>
    <property type="match status" value="1"/>
</dbReference>
<dbReference type="PANTHER" id="PTHR43124:SF3">
    <property type="entry name" value="CHLORAMPHENICOL EFFLUX PUMP RV0191"/>
    <property type="match status" value="1"/>
</dbReference>
<keyword evidence="3 6" id="KW-0812">Transmembrane</keyword>
<dbReference type="CDD" id="cd17324">
    <property type="entry name" value="MFS_NepI_like"/>
    <property type="match status" value="1"/>
</dbReference>
<feature type="transmembrane region" description="Helical" evidence="6">
    <location>
        <begin position="356"/>
        <end position="375"/>
    </location>
</feature>
<keyword evidence="4 6" id="KW-1133">Transmembrane helix</keyword>
<dbReference type="InterPro" id="IPR020846">
    <property type="entry name" value="MFS_dom"/>
</dbReference>
<dbReference type="PROSITE" id="PS50850">
    <property type="entry name" value="MFS"/>
    <property type="match status" value="1"/>
</dbReference>
<feature type="transmembrane region" description="Helical" evidence="6">
    <location>
        <begin position="56"/>
        <end position="76"/>
    </location>
</feature>
<evidence type="ECO:0000313" key="8">
    <source>
        <dbReference type="EMBL" id="GAA5163506.1"/>
    </source>
</evidence>
<comment type="subcellular location">
    <subcellularLocation>
        <location evidence="1">Cell membrane</location>
        <topology evidence="1">Multi-pass membrane protein</topology>
    </subcellularLocation>
</comment>
<comment type="caution">
    <text evidence="8">The sequence shown here is derived from an EMBL/GenBank/DDBJ whole genome shotgun (WGS) entry which is preliminary data.</text>
</comment>
<dbReference type="Proteomes" id="UP001500547">
    <property type="component" value="Unassembled WGS sequence"/>
</dbReference>
<dbReference type="EMBL" id="BAABLD010000008">
    <property type="protein sequence ID" value="GAA5163506.1"/>
    <property type="molecule type" value="Genomic_DNA"/>
</dbReference>
<feature type="transmembrane region" description="Helical" evidence="6">
    <location>
        <begin position="260"/>
        <end position="277"/>
    </location>
</feature>
<feature type="transmembrane region" description="Helical" evidence="6">
    <location>
        <begin position="17"/>
        <end position="36"/>
    </location>
</feature>
<feature type="transmembrane region" description="Helical" evidence="6">
    <location>
        <begin position="289"/>
        <end position="308"/>
    </location>
</feature>
<keyword evidence="9" id="KW-1185">Reference proteome</keyword>
<sequence>MTSPDTPTADQPLSERILLWILMLIQFTTIVDFMIIMPLSSYLMQEMQIDTGHFGLVVSAYAIAAAVSSLLAAAIADRFDRRHALLFTYAGLAVATLGCALANGHWAMLAARAVAGVFGGVLGSITLAIVGDIIPIRRRGQAMSVVMLGFSLAAVVGVPAGLFIAAHFGWRVPFVALTVLCLLIGVAAWYCVPSVRGHLAARAEAPQQNLIQSWRELLAVPNHWRAFVLTFLLMFSGFLIIPYIAPSLVANVGLTQTELGWIYLVGGAGTFFSRPILGRLTDKYPYARVLTAVVIAACVPMMLITLTLPLALPWQLMISMLFFVLVSGRFIPAMAMTTASTEPRFRGRVMAFNSAVQNFGSGSAAFIAGLILSTAPDGRLLHYELVGMLACFVGLFAIWAGRKVKRIS</sequence>
<evidence type="ECO:0000256" key="5">
    <source>
        <dbReference type="ARBA" id="ARBA00023136"/>
    </source>
</evidence>
<evidence type="ECO:0000256" key="3">
    <source>
        <dbReference type="ARBA" id="ARBA00022692"/>
    </source>
</evidence>
<evidence type="ECO:0000256" key="6">
    <source>
        <dbReference type="SAM" id="Phobius"/>
    </source>
</evidence>
<feature type="transmembrane region" description="Helical" evidence="6">
    <location>
        <begin position="381"/>
        <end position="401"/>
    </location>
</feature>
<evidence type="ECO:0000259" key="7">
    <source>
        <dbReference type="PROSITE" id="PS50850"/>
    </source>
</evidence>
<dbReference type="InterPro" id="IPR036259">
    <property type="entry name" value="MFS_trans_sf"/>
</dbReference>
<dbReference type="InterPro" id="IPR050189">
    <property type="entry name" value="MFS_Efflux_Transporters"/>
</dbReference>
<reference evidence="9" key="1">
    <citation type="journal article" date="2019" name="Int. J. Syst. Evol. Microbiol.">
        <title>The Global Catalogue of Microorganisms (GCM) 10K type strain sequencing project: providing services to taxonomists for standard genome sequencing and annotation.</title>
        <authorList>
            <consortium name="The Broad Institute Genomics Platform"/>
            <consortium name="The Broad Institute Genome Sequencing Center for Infectious Disease"/>
            <person name="Wu L."/>
            <person name="Ma J."/>
        </authorList>
    </citation>
    <scope>NUCLEOTIDE SEQUENCE [LARGE SCALE GENOMIC DNA]</scope>
    <source>
        <strain evidence="9">JCM 18715</strain>
    </source>
</reference>
<evidence type="ECO:0000313" key="9">
    <source>
        <dbReference type="Proteomes" id="UP001500547"/>
    </source>
</evidence>
<dbReference type="SUPFAM" id="SSF103473">
    <property type="entry name" value="MFS general substrate transporter"/>
    <property type="match status" value="1"/>
</dbReference>
<keyword evidence="5 6" id="KW-0472">Membrane</keyword>
<feature type="transmembrane region" description="Helical" evidence="6">
    <location>
        <begin position="83"/>
        <end position="103"/>
    </location>
</feature>